<accession>A0ABN7T163</accession>
<feature type="domain" description="C-type lectin" evidence="3">
    <location>
        <begin position="166"/>
        <end position="276"/>
    </location>
</feature>
<dbReference type="InterPro" id="IPR001304">
    <property type="entry name" value="C-type_lectin-like"/>
</dbReference>
<dbReference type="Gene3D" id="3.10.100.10">
    <property type="entry name" value="Mannose-Binding Protein A, subunit A"/>
    <property type="match status" value="2"/>
</dbReference>
<evidence type="ECO:0000313" key="4">
    <source>
        <dbReference type="EMBL" id="CAG5110141.1"/>
    </source>
</evidence>
<name>A0ABN7T163_OIKDI</name>
<organism evidence="4 5">
    <name type="scientific">Oikopleura dioica</name>
    <name type="common">Tunicate</name>
    <dbReference type="NCBI Taxonomy" id="34765"/>
    <lineage>
        <taxon>Eukaryota</taxon>
        <taxon>Metazoa</taxon>
        <taxon>Chordata</taxon>
        <taxon>Tunicata</taxon>
        <taxon>Appendicularia</taxon>
        <taxon>Copelata</taxon>
        <taxon>Oikopleuridae</taxon>
        <taxon>Oikopleura</taxon>
    </lineage>
</organism>
<evidence type="ECO:0000259" key="3">
    <source>
        <dbReference type="PROSITE" id="PS50041"/>
    </source>
</evidence>
<dbReference type="PANTHER" id="PTHR22803">
    <property type="entry name" value="MANNOSE, PHOSPHOLIPASE, LECTIN RECEPTOR RELATED"/>
    <property type="match status" value="1"/>
</dbReference>
<feature type="domain" description="C-type lectin" evidence="3">
    <location>
        <begin position="1"/>
        <end position="100"/>
    </location>
</feature>
<dbReference type="InterPro" id="IPR016187">
    <property type="entry name" value="CTDL_fold"/>
</dbReference>
<gene>
    <name evidence="4" type="ORF">OKIOD_LOCUS13338</name>
</gene>
<feature type="disulfide bond" evidence="1">
    <location>
        <begin position="136"/>
        <end position="145"/>
    </location>
</feature>
<dbReference type="PROSITE" id="PS50026">
    <property type="entry name" value="EGF_3"/>
    <property type="match status" value="1"/>
</dbReference>
<dbReference type="CDD" id="cd00037">
    <property type="entry name" value="CLECT"/>
    <property type="match status" value="1"/>
</dbReference>
<protein>
    <submittedName>
        <fullName evidence="4">Oidioi.mRNA.OKI2018_I69.chr2.g4573.t1.cds</fullName>
    </submittedName>
</protein>
<keyword evidence="1" id="KW-1015">Disulfide bond</keyword>
<keyword evidence="5" id="KW-1185">Reference proteome</keyword>
<dbReference type="PROSITE" id="PS50041">
    <property type="entry name" value="C_TYPE_LECTIN_2"/>
    <property type="match status" value="2"/>
</dbReference>
<dbReference type="Proteomes" id="UP001158576">
    <property type="component" value="Chromosome 2"/>
</dbReference>
<comment type="caution">
    <text evidence="1">Lacks conserved residue(s) required for the propagation of feature annotation.</text>
</comment>
<sequence>MKADYSTAHKHCRNQGGYLAFFLDQKEFDDYKLNNNQEYIGYWSCDHPNFMTADGNEAEFTNWGWGEPNNDNGNEVCISLLPNGKMSSVPCDREYEFSCRLPQLCLSQDNCEEYFCRYGNICYHNDDVSTSEKPKCPTSYSGQNCECGPIFVPQTDEFGKFIEADYATANKICRRQGGFLAFLLNQKEHDDYTSSVWFPKSDTSDAFAYGTEYLGYHSCGLPTFYTDDGNEATWINEIWAQGEPNNRDGIEYCVAMTYWKEFNDYYCDKSLPFACRFSKNCQ</sequence>
<evidence type="ECO:0000259" key="2">
    <source>
        <dbReference type="PROSITE" id="PS50026"/>
    </source>
</evidence>
<dbReference type="EMBL" id="OU015567">
    <property type="protein sequence ID" value="CAG5110141.1"/>
    <property type="molecule type" value="Genomic_DNA"/>
</dbReference>
<dbReference type="InterPro" id="IPR016186">
    <property type="entry name" value="C-type_lectin-like/link_sf"/>
</dbReference>
<proteinExistence type="predicted"/>
<dbReference type="SUPFAM" id="SSF56436">
    <property type="entry name" value="C-type lectin-like"/>
    <property type="match status" value="2"/>
</dbReference>
<evidence type="ECO:0000313" key="5">
    <source>
        <dbReference type="Proteomes" id="UP001158576"/>
    </source>
</evidence>
<dbReference type="InterPro" id="IPR000742">
    <property type="entry name" value="EGF"/>
</dbReference>
<reference evidence="4 5" key="1">
    <citation type="submission" date="2021-04" db="EMBL/GenBank/DDBJ databases">
        <authorList>
            <person name="Bliznina A."/>
        </authorList>
    </citation>
    <scope>NUCLEOTIDE SEQUENCE [LARGE SCALE GENOMIC DNA]</scope>
</reference>
<dbReference type="InterPro" id="IPR050111">
    <property type="entry name" value="C-type_lectin/snaclec_domain"/>
</dbReference>
<dbReference type="Pfam" id="PF00059">
    <property type="entry name" value="Lectin_C"/>
    <property type="match status" value="2"/>
</dbReference>
<evidence type="ECO:0000256" key="1">
    <source>
        <dbReference type="PROSITE-ProRule" id="PRU00076"/>
    </source>
</evidence>
<feature type="domain" description="EGF-like" evidence="2">
    <location>
        <begin position="107"/>
        <end position="146"/>
    </location>
</feature>
<dbReference type="SMART" id="SM00034">
    <property type="entry name" value="CLECT"/>
    <property type="match status" value="1"/>
</dbReference>
<keyword evidence="1" id="KW-0245">EGF-like domain</keyword>